<keyword evidence="1 3" id="KW-0238">DNA-binding</keyword>
<keyword evidence="7" id="KW-1185">Reference proteome</keyword>
<dbReference type="CDD" id="cd00084">
    <property type="entry name" value="HMG-box_SF"/>
    <property type="match status" value="1"/>
</dbReference>
<dbReference type="Proteomes" id="UP001470230">
    <property type="component" value="Unassembled WGS sequence"/>
</dbReference>
<accession>A0ABR2KSA7</accession>
<dbReference type="InterPro" id="IPR036910">
    <property type="entry name" value="HMG_box_dom_sf"/>
</dbReference>
<protein>
    <recommendedName>
        <fullName evidence="5">HMG box domain-containing protein</fullName>
    </recommendedName>
</protein>
<dbReference type="Gene3D" id="1.10.30.10">
    <property type="entry name" value="High mobility group box domain"/>
    <property type="match status" value="1"/>
</dbReference>
<dbReference type="Pfam" id="PF00505">
    <property type="entry name" value="HMG_box"/>
    <property type="match status" value="1"/>
</dbReference>
<dbReference type="PANTHER" id="PTHR10270">
    <property type="entry name" value="SOX TRANSCRIPTION FACTOR"/>
    <property type="match status" value="1"/>
</dbReference>
<gene>
    <name evidence="6" type="ORF">M9Y10_022455</name>
</gene>
<comment type="caution">
    <text evidence="6">The sequence shown here is derived from an EMBL/GenBank/DDBJ whole genome shotgun (WGS) entry which is preliminary data.</text>
</comment>
<dbReference type="InterPro" id="IPR050140">
    <property type="entry name" value="SRY-related_HMG-box_TF-like"/>
</dbReference>
<keyword evidence="2" id="KW-0804">Transcription</keyword>
<evidence type="ECO:0000313" key="7">
    <source>
        <dbReference type="Proteomes" id="UP001470230"/>
    </source>
</evidence>
<dbReference type="PANTHER" id="PTHR10270:SF161">
    <property type="entry name" value="SEX-DETERMINING REGION Y PROTEIN"/>
    <property type="match status" value="1"/>
</dbReference>
<dbReference type="SUPFAM" id="SSF47095">
    <property type="entry name" value="HMG-box"/>
    <property type="match status" value="1"/>
</dbReference>
<feature type="compositionally biased region" description="Basic and acidic residues" evidence="4">
    <location>
        <begin position="81"/>
        <end position="104"/>
    </location>
</feature>
<dbReference type="InterPro" id="IPR009071">
    <property type="entry name" value="HMG_box_dom"/>
</dbReference>
<dbReference type="EMBL" id="JAPFFF010000003">
    <property type="protein sequence ID" value="KAK8894023.1"/>
    <property type="molecule type" value="Genomic_DNA"/>
</dbReference>
<evidence type="ECO:0000256" key="4">
    <source>
        <dbReference type="SAM" id="MobiDB-lite"/>
    </source>
</evidence>
<dbReference type="SMART" id="SM00398">
    <property type="entry name" value="HMG"/>
    <property type="match status" value="1"/>
</dbReference>
<evidence type="ECO:0000259" key="5">
    <source>
        <dbReference type="PROSITE" id="PS50118"/>
    </source>
</evidence>
<feature type="region of interest" description="Disordered" evidence="4">
    <location>
        <begin position="81"/>
        <end position="114"/>
    </location>
</feature>
<proteinExistence type="predicted"/>
<organism evidence="6 7">
    <name type="scientific">Tritrichomonas musculus</name>
    <dbReference type="NCBI Taxonomy" id="1915356"/>
    <lineage>
        <taxon>Eukaryota</taxon>
        <taxon>Metamonada</taxon>
        <taxon>Parabasalia</taxon>
        <taxon>Tritrichomonadida</taxon>
        <taxon>Tritrichomonadidae</taxon>
        <taxon>Tritrichomonas</taxon>
    </lineage>
</organism>
<reference evidence="6 7" key="1">
    <citation type="submission" date="2024-04" db="EMBL/GenBank/DDBJ databases">
        <title>Tritrichomonas musculus Genome.</title>
        <authorList>
            <person name="Alves-Ferreira E."/>
            <person name="Grigg M."/>
            <person name="Lorenzi H."/>
            <person name="Galac M."/>
        </authorList>
    </citation>
    <scope>NUCLEOTIDE SEQUENCE [LARGE SCALE GENOMIC DNA]</scope>
    <source>
        <strain evidence="6 7">EAF2021</strain>
    </source>
</reference>
<evidence type="ECO:0000256" key="2">
    <source>
        <dbReference type="ARBA" id="ARBA00023163"/>
    </source>
</evidence>
<sequence length="185" mass="21757">METSFLEIDHSFEPVNQIPIADTNMLDYNPKLKRPPNAFIRFCLENRKNYRSNHPELSNIKISSLLASEWNKMTEEQKIPYKKKAQEEQKKFKEENPEYGYDKAKQKRSVKKSSDFDSKQHFDVPDIYTLVNLPLEQLRTCLDELKAQLIVKACSCQSIQQILQQENDNNFHGIDDIFHTFQSTP</sequence>
<evidence type="ECO:0000313" key="6">
    <source>
        <dbReference type="EMBL" id="KAK8894023.1"/>
    </source>
</evidence>
<evidence type="ECO:0000256" key="1">
    <source>
        <dbReference type="ARBA" id="ARBA00023125"/>
    </source>
</evidence>
<evidence type="ECO:0000256" key="3">
    <source>
        <dbReference type="PROSITE-ProRule" id="PRU00267"/>
    </source>
</evidence>
<feature type="domain" description="HMG box" evidence="5">
    <location>
        <begin position="32"/>
        <end position="100"/>
    </location>
</feature>
<keyword evidence="3" id="KW-0539">Nucleus</keyword>
<name>A0ABR2KSA7_9EUKA</name>
<dbReference type="PROSITE" id="PS50118">
    <property type="entry name" value="HMG_BOX_2"/>
    <property type="match status" value="1"/>
</dbReference>
<feature type="DNA-binding region" description="HMG box" evidence="3">
    <location>
        <begin position="32"/>
        <end position="100"/>
    </location>
</feature>